<dbReference type="GeneID" id="3790210"/>
<dbReference type="InterPro" id="IPR007708">
    <property type="entry name" value="DBR1_C"/>
</dbReference>
<dbReference type="InterPro" id="IPR041816">
    <property type="entry name" value="Dbr1_N"/>
</dbReference>
<dbReference type="GO" id="GO:0046872">
    <property type="term" value="F:metal ion binding"/>
    <property type="evidence" value="ECO:0007669"/>
    <property type="project" value="UniProtKB-KW"/>
</dbReference>
<dbReference type="VEuPathDB" id="PlasmoDB:PY17X_1359400"/>
<dbReference type="OrthoDB" id="407609at2759"/>
<keyword evidence="6" id="KW-0507">mRNA processing</keyword>
<evidence type="ECO:0000256" key="10">
    <source>
        <dbReference type="ARBA" id="ARBA00023004"/>
    </source>
</evidence>
<dbReference type="InterPro" id="IPR029052">
    <property type="entry name" value="Metallo-depent_PP-like"/>
</dbReference>
<evidence type="ECO:0000313" key="15">
    <source>
        <dbReference type="EMBL" id="VTZ80965.1"/>
    </source>
</evidence>
<dbReference type="Gene3D" id="3.60.21.10">
    <property type="match status" value="1"/>
</dbReference>
<keyword evidence="11" id="KW-0464">Manganese</keyword>
<feature type="compositionally biased region" description="Basic and acidic residues" evidence="13">
    <location>
        <begin position="291"/>
        <end position="332"/>
    </location>
</feature>
<dbReference type="InterPro" id="IPR004843">
    <property type="entry name" value="Calcineurin-like_PHP"/>
</dbReference>
<evidence type="ECO:0000256" key="1">
    <source>
        <dbReference type="ARBA" id="ARBA00001936"/>
    </source>
</evidence>
<dbReference type="GO" id="GO:0000398">
    <property type="term" value="P:mRNA splicing, via spliceosome"/>
    <property type="evidence" value="ECO:0007669"/>
    <property type="project" value="TreeGrafter"/>
</dbReference>
<dbReference type="EMBL" id="LM993667">
    <property type="protein sequence ID" value="VTZ80965.1"/>
    <property type="molecule type" value="Genomic_DNA"/>
</dbReference>
<keyword evidence="10" id="KW-0408">Iron</keyword>
<evidence type="ECO:0000313" key="16">
    <source>
        <dbReference type="Proteomes" id="UP000072874"/>
    </source>
</evidence>
<dbReference type="AlphaFoldDB" id="A0A4V0KSE7"/>
<evidence type="ECO:0000256" key="9">
    <source>
        <dbReference type="ARBA" id="ARBA00022833"/>
    </source>
</evidence>
<evidence type="ECO:0000256" key="7">
    <source>
        <dbReference type="ARBA" id="ARBA00022723"/>
    </source>
</evidence>
<comment type="cofactor">
    <cofactor evidence="1">
        <name>Mn(2+)</name>
        <dbReference type="ChEBI" id="CHEBI:29035"/>
    </cofactor>
</comment>
<dbReference type="VEuPathDB" id="PlasmoDB:PY04559"/>
<comment type="cofactor">
    <cofactor evidence="3">
        <name>Fe(2+)</name>
        <dbReference type="ChEBI" id="CHEBI:29033"/>
    </cofactor>
</comment>
<dbReference type="VEuPathDB" id="PlasmoDB:PYYM_1355900"/>
<sequence length="474" mass="55074">MIVAVVGCTHGELDLVYNTLDKLEKENNFKVNLLICCGDFQSIRYNLDNESLNVPNKYKKEVNDFTKYFTGEKKAKILTVFIGGNHEAVNVLKQLYYGGWVAPNIYYLGHSNVHNICGIRICNLSGIYKKYNFYKTYDECYPYNNVSKVSAYHIRKYEIEKLKILKNKVDIIVTHDWPNNIEKHGNLDDLLNSKSYFKTEILTNTLGNPQTEILLHKLKPDFWFAAHLHVKYSSIYIHNDKINCTKFLSLDKAEPHRHFIQILNLEKIHNSLQLKMDHLPNTLPPPPQRGEAAKEAEVGEAAKEAEVGEAAKEAEVGEAAKEAEVGEATKEEAQKGEEEKYYLCYDVEWLAIIKANHNLISINSDKNYNLEDLKYPTDEDFEFVKEKLKKLKQISINGKQYYPINGYNTPNYKNLIEQRKYFLNLLDLEELNIYSDYELNFFNEELKKINQQIPKENSQILIEQETDICLNEKN</sequence>
<dbReference type="Pfam" id="PF05011">
    <property type="entry name" value="DBR1"/>
    <property type="match status" value="2"/>
</dbReference>
<gene>
    <name evidence="15" type="ORF">PY17X_1359400</name>
</gene>
<dbReference type="GO" id="GO:0005634">
    <property type="term" value="C:nucleus"/>
    <property type="evidence" value="ECO:0007669"/>
    <property type="project" value="UniProtKB-SubCell"/>
</dbReference>
<proteinExistence type="inferred from homology"/>
<evidence type="ECO:0000256" key="2">
    <source>
        <dbReference type="ARBA" id="ARBA00001947"/>
    </source>
</evidence>
<evidence type="ECO:0000256" key="4">
    <source>
        <dbReference type="ARBA" id="ARBA00004123"/>
    </source>
</evidence>
<dbReference type="OMA" id="DFECVRY"/>
<comment type="subcellular location">
    <subcellularLocation>
        <location evidence="4">Nucleus</location>
    </subcellularLocation>
</comment>
<dbReference type="Pfam" id="PF00149">
    <property type="entry name" value="Metallophos"/>
    <property type="match status" value="1"/>
</dbReference>
<dbReference type="RefSeq" id="XP_724875.2">
    <property type="nucleotide sequence ID" value="XM_719782.2"/>
</dbReference>
<evidence type="ECO:0000256" key="5">
    <source>
        <dbReference type="ARBA" id="ARBA00006045"/>
    </source>
</evidence>
<dbReference type="CDD" id="cd00844">
    <property type="entry name" value="MPP_Dbr1_N"/>
    <property type="match status" value="1"/>
</dbReference>
<evidence type="ECO:0000256" key="13">
    <source>
        <dbReference type="SAM" id="MobiDB-lite"/>
    </source>
</evidence>
<evidence type="ECO:0000256" key="6">
    <source>
        <dbReference type="ARBA" id="ARBA00022664"/>
    </source>
</evidence>
<feature type="region of interest" description="Disordered" evidence="13">
    <location>
        <begin position="278"/>
        <end position="332"/>
    </location>
</feature>
<dbReference type="VEuPathDB" id="PlasmoDB:Py17XNL_001303432"/>
<organism evidence="15 16">
    <name type="scientific">Plasmodium yoelii</name>
    <dbReference type="NCBI Taxonomy" id="5861"/>
    <lineage>
        <taxon>Eukaryota</taxon>
        <taxon>Sar</taxon>
        <taxon>Alveolata</taxon>
        <taxon>Apicomplexa</taxon>
        <taxon>Aconoidasida</taxon>
        <taxon>Haemosporida</taxon>
        <taxon>Plasmodiidae</taxon>
        <taxon>Plasmodium</taxon>
        <taxon>Plasmodium (Vinckeia)</taxon>
    </lineage>
</organism>
<accession>A0A4V0KSE7</accession>
<evidence type="ECO:0000256" key="12">
    <source>
        <dbReference type="ARBA" id="ARBA00023242"/>
    </source>
</evidence>
<dbReference type="KEGG" id="pyo:PY17X_1359400"/>
<feature type="domain" description="Lariat debranching enzyme C-terminal" evidence="14">
    <location>
        <begin position="236"/>
        <end position="432"/>
    </location>
</feature>
<protein>
    <submittedName>
        <fullName evidence="15">RNA lariat debranching enzyme, putative</fullName>
    </submittedName>
</protein>
<evidence type="ECO:0000256" key="8">
    <source>
        <dbReference type="ARBA" id="ARBA00022801"/>
    </source>
</evidence>
<reference evidence="15 16" key="1">
    <citation type="journal article" date="2014" name="BMC Biol.">
        <title>A comprehensive evaluation of rodent malaria parasite genomes and gene expression.</title>
        <authorList>
            <person name="Otto T.D."/>
            <person name="Bohme U."/>
            <person name="Jackson A.P."/>
            <person name="Hunt M."/>
            <person name="Franke-Fayard B."/>
            <person name="Hoeijmakers W.A."/>
            <person name="Religa A.A."/>
            <person name="Robertson L."/>
            <person name="Sanders M."/>
            <person name="Ogun S.A."/>
            <person name="Cunningham D."/>
            <person name="Erhart A."/>
            <person name="Billker O."/>
            <person name="Khan S.M."/>
            <person name="Stunnenberg H.G."/>
            <person name="Langhorne J."/>
            <person name="Holder A.A."/>
            <person name="Waters A.P."/>
            <person name="Newbold C.I."/>
            <person name="Pain A."/>
            <person name="Berriman M."/>
            <person name="Janse C.J."/>
        </authorList>
    </citation>
    <scope>NUCLEOTIDE SEQUENCE [LARGE SCALE GENOMIC DNA]</scope>
    <source>
        <strain evidence="15 16">17X</strain>
    </source>
</reference>
<dbReference type="PANTHER" id="PTHR12849">
    <property type="entry name" value="RNA LARIAT DEBRANCHING ENZYME"/>
    <property type="match status" value="1"/>
</dbReference>
<keyword evidence="7" id="KW-0479">Metal-binding</keyword>
<dbReference type="PANTHER" id="PTHR12849:SF0">
    <property type="entry name" value="LARIAT DEBRANCHING ENZYME"/>
    <property type="match status" value="1"/>
</dbReference>
<dbReference type="SUPFAM" id="SSF56300">
    <property type="entry name" value="Metallo-dependent phosphatases"/>
    <property type="match status" value="1"/>
</dbReference>
<keyword evidence="9" id="KW-0862">Zinc</keyword>
<dbReference type="GO" id="GO:0008419">
    <property type="term" value="F:RNA lariat debranching enzyme activity"/>
    <property type="evidence" value="ECO:0007669"/>
    <property type="project" value="TreeGrafter"/>
</dbReference>
<keyword evidence="12" id="KW-0539">Nucleus</keyword>
<keyword evidence="8" id="KW-0378">Hydrolase</keyword>
<dbReference type="Proteomes" id="UP000072874">
    <property type="component" value="Chromosome 13"/>
</dbReference>
<comment type="cofactor">
    <cofactor evidence="2">
        <name>Zn(2+)</name>
        <dbReference type="ChEBI" id="CHEBI:29105"/>
    </cofactor>
</comment>
<comment type="similarity">
    <text evidence="5">Belongs to the lariat debranching enzyme family.</text>
</comment>
<name>A0A4V0KSE7_PLAYE</name>
<evidence type="ECO:0000259" key="14">
    <source>
        <dbReference type="SMART" id="SM01124"/>
    </source>
</evidence>
<evidence type="ECO:0000256" key="11">
    <source>
        <dbReference type="ARBA" id="ARBA00023211"/>
    </source>
</evidence>
<dbReference type="SMART" id="SM01124">
    <property type="entry name" value="DBR1"/>
    <property type="match status" value="1"/>
</dbReference>
<evidence type="ECO:0000256" key="3">
    <source>
        <dbReference type="ARBA" id="ARBA00001954"/>
    </source>
</evidence>